<feature type="signal peptide" evidence="4">
    <location>
        <begin position="1"/>
        <end position="23"/>
    </location>
</feature>
<comment type="subcellular location">
    <subcellularLocation>
        <location evidence="1">Secreted</location>
    </subcellularLocation>
</comment>
<dbReference type="WBParaSite" id="PTRK_0001352500.1">
    <property type="protein sequence ID" value="PTRK_0001352500.1"/>
    <property type="gene ID" value="PTRK_0001352500"/>
</dbReference>
<dbReference type="SUPFAM" id="SSF57501">
    <property type="entry name" value="Cystine-knot cytokines"/>
    <property type="match status" value="1"/>
</dbReference>
<dbReference type="Gene3D" id="2.10.90.10">
    <property type="entry name" value="Cystine-knot cytokines"/>
    <property type="match status" value="1"/>
</dbReference>
<evidence type="ECO:0000256" key="1">
    <source>
        <dbReference type="ARBA" id="ARBA00004613"/>
    </source>
</evidence>
<dbReference type="InterPro" id="IPR001839">
    <property type="entry name" value="TGF-b_C"/>
</dbReference>
<name>A0A0N4ZXS4_PARTI</name>
<dbReference type="GO" id="GO:0005576">
    <property type="term" value="C:extracellular region"/>
    <property type="evidence" value="ECO:0007669"/>
    <property type="project" value="UniProtKB-SubCell"/>
</dbReference>
<protein>
    <submittedName>
        <fullName evidence="7">TGF_BETA_2 domain-containing protein</fullName>
    </submittedName>
</protein>
<evidence type="ECO:0000256" key="4">
    <source>
        <dbReference type="SAM" id="SignalP"/>
    </source>
</evidence>
<dbReference type="AlphaFoldDB" id="A0A0N4ZXS4"/>
<feature type="domain" description="TGF-beta family profile" evidence="5">
    <location>
        <begin position="27"/>
        <end position="126"/>
    </location>
</feature>
<proteinExistence type="inferred from homology"/>
<organism evidence="6 7">
    <name type="scientific">Parastrongyloides trichosuri</name>
    <name type="common">Possum-specific nematode worm</name>
    <dbReference type="NCBI Taxonomy" id="131310"/>
    <lineage>
        <taxon>Eukaryota</taxon>
        <taxon>Metazoa</taxon>
        <taxon>Ecdysozoa</taxon>
        <taxon>Nematoda</taxon>
        <taxon>Chromadorea</taxon>
        <taxon>Rhabditida</taxon>
        <taxon>Tylenchina</taxon>
        <taxon>Panagrolaimomorpha</taxon>
        <taxon>Strongyloidoidea</taxon>
        <taxon>Strongyloididae</taxon>
        <taxon>Parastrongyloides</taxon>
    </lineage>
</organism>
<keyword evidence="2" id="KW-0964">Secreted</keyword>
<evidence type="ECO:0000313" key="6">
    <source>
        <dbReference type="Proteomes" id="UP000038045"/>
    </source>
</evidence>
<dbReference type="Pfam" id="PF00019">
    <property type="entry name" value="TGF_beta"/>
    <property type="match status" value="1"/>
</dbReference>
<dbReference type="InterPro" id="IPR029034">
    <property type="entry name" value="Cystine-knot_cytokine"/>
</dbReference>
<keyword evidence="6" id="KW-1185">Reference proteome</keyword>
<evidence type="ECO:0000256" key="2">
    <source>
        <dbReference type="ARBA" id="ARBA00022525"/>
    </source>
</evidence>
<evidence type="ECO:0000259" key="5">
    <source>
        <dbReference type="PROSITE" id="PS51362"/>
    </source>
</evidence>
<evidence type="ECO:0000256" key="3">
    <source>
        <dbReference type="RuleBase" id="RU000354"/>
    </source>
</evidence>
<sequence length="128" mass="14675">MQGFTTFKYFWLLCMIAASILNGTPVRHPKNDELLICENNCYRESQIIDLTKSYSHVLFPKFYDIGFCGGSCTVMNNVTNGESTKRTTKCVPTDFDFLQIYVQSRENNRTSPFDTHELVVKKCGCGQY</sequence>
<feature type="chain" id="PRO_5005892361" evidence="4">
    <location>
        <begin position="24"/>
        <end position="128"/>
    </location>
</feature>
<dbReference type="GO" id="GO:0008083">
    <property type="term" value="F:growth factor activity"/>
    <property type="evidence" value="ECO:0007669"/>
    <property type="project" value="UniProtKB-KW"/>
</dbReference>
<dbReference type="Proteomes" id="UP000038045">
    <property type="component" value="Unplaced"/>
</dbReference>
<accession>A0A0N4ZXS4</accession>
<evidence type="ECO:0000313" key="7">
    <source>
        <dbReference type="WBParaSite" id="PTRK_0001352500.1"/>
    </source>
</evidence>
<dbReference type="PROSITE" id="PS51362">
    <property type="entry name" value="TGF_BETA_2"/>
    <property type="match status" value="1"/>
</dbReference>
<reference evidence="7" key="1">
    <citation type="submission" date="2017-02" db="UniProtKB">
        <authorList>
            <consortium name="WormBaseParasite"/>
        </authorList>
    </citation>
    <scope>IDENTIFICATION</scope>
</reference>
<comment type="similarity">
    <text evidence="3">Belongs to the TGF-beta family.</text>
</comment>
<keyword evidence="4" id="KW-0732">Signal</keyword>
<keyword evidence="3" id="KW-0339">Growth factor</keyword>